<dbReference type="RefSeq" id="WP_095404489.1">
    <property type="nucleotide sequence ID" value="NZ_NOJZ02000017.1"/>
</dbReference>
<dbReference type="EMBL" id="NOJZ02000017">
    <property type="protein sequence ID" value="RDY23154.1"/>
    <property type="molecule type" value="Genomic_DNA"/>
</dbReference>
<dbReference type="OrthoDB" id="15017at2"/>
<dbReference type="InterPro" id="IPR038062">
    <property type="entry name" value="ScdA-like_N_sf"/>
</dbReference>
<comment type="caution">
    <text evidence="2">The sequence shown here is derived from an EMBL/GenBank/DDBJ whole genome shotgun (WGS) entry which is preliminary data.</text>
</comment>
<dbReference type="AlphaFoldDB" id="A0A371IRQ9"/>
<protein>
    <submittedName>
        <fullName evidence="2">DUF1858 domain-containing protein</fullName>
    </submittedName>
</protein>
<dbReference type="PANTHER" id="PTHR39341">
    <property type="entry name" value="BSL7085 PROTEIN"/>
    <property type="match status" value="1"/>
</dbReference>
<dbReference type="Pfam" id="PF08984">
    <property type="entry name" value="DUF1858"/>
    <property type="match status" value="1"/>
</dbReference>
<feature type="domain" description="DUF1858" evidence="1">
    <location>
        <begin position="2"/>
        <end position="54"/>
    </location>
</feature>
<dbReference type="InterPro" id="IPR023883">
    <property type="entry name" value="CHP03980_redox-disulphide"/>
</dbReference>
<evidence type="ECO:0000313" key="3">
    <source>
        <dbReference type="Proteomes" id="UP000243494"/>
    </source>
</evidence>
<dbReference type="InterPro" id="IPR015077">
    <property type="entry name" value="DUF1858"/>
</dbReference>
<gene>
    <name evidence="2" type="ORF">CHF27_009395</name>
</gene>
<reference evidence="2 3" key="1">
    <citation type="journal article" date="2017" name="Genome Announc.">
        <title>Draft Genome Sequence of Romboutsia maritimum sp. nov. Strain CCRI-22766(T), Isolated from Coastal Estuarine Mud.</title>
        <authorList>
            <person name="Maheux A.F."/>
            <person name="Boudreau D.K."/>
            <person name="Berube E."/>
            <person name="Boissinot M."/>
            <person name="Raymond F."/>
            <person name="Brodeur S."/>
            <person name="Corbeil J."/>
            <person name="Brightwell G."/>
            <person name="Broda D."/>
            <person name="Omar R.F."/>
            <person name="Bergeron M.G."/>
        </authorList>
    </citation>
    <scope>NUCLEOTIDE SEQUENCE [LARGE SCALE GENOMIC DNA]</scope>
    <source>
        <strain evidence="2 3">CCRI-22766</strain>
    </source>
</reference>
<organism evidence="2 3">
    <name type="scientific">Romboutsia maritimum</name>
    <dbReference type="NCBI Taxonomy" id="2020948"/>
    <lineage>
        <taxon>Bacteria</taxon>
        <taxon>Bacillati</taxon>
        <taxon>Bacillota</taxon>
        <taxon>Clostridia</taxon>
        <taxon>Peptostreptococcales</taxon>
        <taxon>Peptostreptococcaceae</taxon>
        <taxon>Romboutsia</taxon>
    </lineage>
</organism>
<evidence type="ECO:0000259" key="1">
    <source>
        <dbReference type="Pfam" id="PF08984"/>
    </source>
</evidence>
<proteinExistence type="predicted"/>
<dbReference type="Proteomes" id="UP000243494">
    <property type="component" value="Unassembled WGS sequence"/>
</dbReference>
<sequence>MITKDNTIGEILVINSNAAEILMGFGMGCLGCPSSSMETLEQACVIHGLELEEVLNKLNGK</sequence>
<keyword evidence="3" id="KW-1185">Reference proteome</keyword>
<accession>A0A371IRQ9</accession>
<dbReference type="NCBIfam" id="TIGR03980">
    <property type="entry name" value="prismane_assoc"/>
    <property type="match status" value="1"/>
</dbReference>
<dbReference type="PANTHER" id="PTHR39341:SF1">
    <property type="entry name" value="DUF1858 DOMAIN-CONTAINING PROTEIN"/>
    <property type="match status" value="1"/>
</dbReference>
<evidence type="ECO:0000313" key="2">
    <source>
        <dbReference type="EMBL" id="RDY23154.1"/>
    </source>
</evidence>
<name>A0A371IRQ9_9FIRM</name>
<dbReference type="Gene3D" id="1.10.3910.10">
    <property type="entry name" value="SP0561-like"/>
    <property type="match status" value="1"/>
</dbReference>
<dbReference type="SUPFAM" id="SSF140683">
    <property type="entry name" value="SP0561-like"/>
    <property type="match status" value="1"/>
</dbReference>